<feature type="binding site" evidence="3">
    <location>
        <position position="131"/>
    </location>
    <ligand>
        <name>a divalent metal cation</name>
        <dbReference type="ChEBI" id="CHEBI:60240"/>
    </ligand>
</feature>
<gene>
    <name evidence="4" type="ORF">CD32_21350</name>
</gene>
<accession>A0A0A3IAY4</accession>
<sequence length="167" mass="18874">MFQTLDHFLATWEFEANATQKLLNTLTDESLKQEITTENWTLGRIAWHIVTAIRVITLNTSLAFEAPAKDYPVPASAQFIADSYLQTSTAFIQALKTQWNDSIMGENIEFLGQQIPNGSLLMFLLQHQSHHRGQMTVLMRQAGLDVPGIYGPSKEEWAKYGMDAPQM</sequence>
<dbReference type="RefSeq" id="WP_036158865.1">
    <property type="nucleotide sequence ID" value="NZ_AVCX01000001.1"/>
</dbReference>
<feature type="binding site" evidence="3">
    <location>
        <position position="127"/>
    </location>
    <ligand>
        <name>a divalent metal cation</name>
        <dbReference type="ChEBI" id="CHEBI:60240"/>
    </ligand>
</feature>
<dbReference type="InterPro" id="IPR034660">
    <property type="entry name" value="DinB/YfiT-like"/>
</dbReference>
<dbReference type="STRING" id="1220589.CD32_21350"/>
<evidence type="ECO:0008006" key="6">
    <source>
        <dbReference type="Google" id="ProtNLM"/>
    </source>
</evidence>
<dbReference type="Pfam" id="PF05163">
    <property type="entry name" value="DinB"/>
    <property type="match status" value="1"/>
</dbReference>
<organism evidence="4 5">
    <name type="scientific">Lysinibacillus odysseyi 34hs-1 = NBRC 100172</name>
    <dbReference type="NCBI Taxonomy" id="1220589"/>
    <lineage>
        <taxon>Bacteria</taxon>
        <taxon>Bacillati</taxon>
        <taxon>Bacillota</taxon>
        <taxon>Bacilli</taxon>
        <taxon>Bacillales</taxon>
        <taxon>Bacillaceae</taxon>
        <taxon>Lysinibacillus</taxon>
    </lineage>
</organism>
<dbReference type="eggNOG" id="COG2318">
    <property type="taxonomic scope" value="Bacteria"/>
</dbReference>
<reference evidence="4 5" key="1">
    <citation type="submission" date="2014-02" db="EMBL/GenBank/DDBJ databases">
        <title>Draft genome sequence of Lysinibacillus odysseyi NBRC 100172.</title>
        <authorList>
            <person name="Zhang F."/>
            <person name="Wang G."/>
            <person name="Zhang L."/>
        </authorList>
    </citation>
    <scope>NUCLEOTIDE SEQUENCE [LARGE SCALE GENOMIC DNA]</scope>
    <source>
        <strain evidence="4 5">NBRC 100172</strain>
    </source>
</reference>
<proteinExistence type="inferred from homology"/>
<evidence type="ECO:0000313" key="4">
    <source>
        <dbReference type="EMBL" id="KGR81864.1"/>
    </source>
</evidence>
<dbReference type="OrthoDB" id="119432at2"/>
<comment type="caution">
    <text evidence="4">The sequence shown here is derived from an EMBL/GenBank/DDBJ whole genome shotgun (WGS) entry which is preliminary data.</text>
</comment>
<name>A0A0A3IAY4_9BACI</name>
<evidence type="ECO:0000313" key="5">
    <source>
        <dbReference type="Proteomes" id="UP000030437"/>
    </source>
</evidence>
<comment type="similarity">
    <text evidence="1">Belongs to the DinB family.</text>
</comment>
<keyword evidence="5" id="KW-1185">Reference proteome</keyword>
<dbReference type="InterPro" id="IPR007837">
    <property type="entry name" value="DinB"/>
</dbReference>
<protein>
    <recommendedName>
        <fullName evidence="6">Damage-inducible protein DinB</fullName>
    </recommendedName>
</protein>
<evidence type="ECO:0000256" key="2">
    <source>
        <dbReference type="ARBA" id="ARBA00022723"/>
    </source>
</evidence>
<dbReference type="GO" id="GO:0046872">
    <property type="term" value="F:metal ion binding"/>
    <property type="evidence" value="ECO:0007669"/>
    <property type="project" value="UniProtKB-KW"/>
</dbReference>
<evidence type="ECO:0000256" key="1">
    <source>
        <dbReference type="ARBA" id="ARBA00008635"/>
    </source>
</evidence>
<dbReference type="Gene3D" id="1.20.120.450">
    <property type="entry name" value="dinb family like domain"/>
    <property type="match status" value="1"/>
</dbReference>
<feature type="binding site" evidence="3">
    <location>
        <position position="48"/>
    </location>
    <ligand>
        <name>a divalent metal cation</name>
        <dbReference type="ChEBI" id="CHEBI:60240"/>
    </ligand>
</feature>
<dbReference type="Proteomes" id="UP000030437">
    <property type="component" value="Unassembled WGS sequence"/>
</dbReference>
<dbReference type="SUPFAM" id="SSF109854">
    <property type="entry name" value="DinB/YfiT-like putative metalloenzymes"/>
    <property type="match status" value="1"/>
</dbReference>
<evidence type="ECO:0000256" key="3">
    <source>
        <dbReference type="PIRSR" id="PIRSR607837-1"/>
    </source>
</evidence>
<dbReference type="AlphaFoldDB" id="A0A0A3IAY4"/>
<dbReference type="EMBL" id="JPVP01000060">
    <property type="protein sequence ID" value="KGR81864.1"/>
    <property type="molecule type" value="Genomic_DNA"/>
</dbReference>
<keyword evidence="2 3" id="KW-0479">Metal-binding</keyword>